<dbReference type="EMBL" id="CP071444">
    <property type="protein sequence ID" value="QSX08830.1"/>
    <property type="molecule type" value="Genomic_DNA"/>
</dbReference>
<proteinExistence type="predicted"/>
<name>A0A975AIS2_9FIRM</name>
<dbReference type="EC" id="1.3.1.76" evidence="2"/>
<evidence type="ECO:0000256" key="2">
    <source>
        <dbReference type="ARBA" id="ARBA00012400"/>
    </source>
</evidence>
<gene>
    <name evidence="7" type="ORF">J0B03_01730</name>
</gene>
<evidence type="ECO:0000256" key="1">
    <source>
        <dbReference type="ARBA" id="ARBA00005010"/>
    </source>
</evidence>
<evidence type="ECO:0000256" key="5">
    <source>
        <dbReference type="ARBA" id="ARBA00023244"/>
    </source>
</evidence>
<evidence type="ECO:0000256" key="4">
    <source>
        <dbReference type="ARBA" id="ARBA00023027"/>
    </source>
</evidence>
<evidence type="ECO:0000313" key="7">
    <source>
        <dbReference type="EMBL" id="QSX08830.1"/>
    </source>
</evidence>
<dbReference type="Pfam" id="PF13241">
    <property type="entry name" value="NAD_binding_7"/>
    <property type="match status" value="1"/>
</dbReference>
<dbReference type="InterPro" id="IPR028161">
    <property type="entry name" value="Met8-like"/>
</dbReference>
<protein>
    <recommendedName>
        <fullName evidence="2">precorrin-2 dehydrogenase</fullName>
        <ecNumber evidence="2">1.3.1.76</ecNumber>
    </recommendedName>
</protein>
<evidence type="ECO:0000313" key="8">
    <source>
        <dbReference type="Proteomes" id="UP000663499"/>
    </source>
</evidence>
<comment type="catalytic activity">
    <reaction evidence="6">
        <text>precorrin-2 + NAD(+) = sirohydrochlorin + NADH + 2 H(+)</text>
        <dbReference type="Rhea" id="RHEA:15613"/>
        <dbReference type="ChEBI" id="CHEBI:15378"/>
        <dbReference type="ChEBI" id="CHEBI:57540"/>
        <dbReference type="ChEBI" id="CHEBI:57945"/>
        <dbReference type="ChEBI" id="CHEBI:58351"/>
        <dbReference type="ChEBI" id="CHEBI:58827"/>
        <dbReference type="EC" id="1.3.1.76"/>
    </reaction>
</comment>
<dbReference type="PANTHER" id="PTHR35330:SF1">
    <property type="entry name" value="SIROHEME BIOSYNTHESIS PROTEIN MET8"/>
    <property type="match status" value="1"/>
</dbReference>
<dbReference type="AlphaFoldDB" id="A0A975AIS2"/>
<organism evidence="7 8">
    <name type="scientific">Alkalibacter rhizosphaerae</name>
    <dbReference type="NCBI Taxonomy" id="2815577"/>
    <lineage>
        <taxon>Bacteria</taxon>
        <taxon>Bacillati</taxon>
        <taxon>Bacillota</taxon>
        <taxon>Clostridia</taxon>
        <taxon>Eubacteriales</taxon>
        <taxon>Eubacteriaceae</taxon>
        <taxon>Alkalibacter</taxon>
    </lineage>
</organism>
<dbReference type="PANTHER" id="PTHR35330">
    <property type="entry name" value="SIROHEME BIOSYNTHESIS PROTEIN MET8"/>
    <property type="match status" value="1"/>
</dbReference>
<dbReference type="Proteomes" id="UP000663499">
    <property type="component" value="Chromosome"/>
</dbReference>
<keyword evidence="4" id="KW-0520">NAD</keyword>
<evidence type="ECO:0000256" key="3">
    <source>
        <dbReference type="ARBA" id="ARBA00023002"/>
    </source>
</evidence>
<keyword evidence="3" id="KW-0560">Oxidoreductase</keyword>
<keyword evidence="5" id="KW-0627">Porphyrin biosynthesis</keyword>
<dbReference type="SUPFAM" id="SSF75615">
    <property type="entry name" value="Siroheme synthase middle domains-like"/>
    <property type="match status" value="1"/>
</dbReference>
<sequence length="209" mass="23131">MAYGVILNVENMAALIIGGGSVATRKAGSLLREGARVRVLAPACTRELQALEGIYGEGLDFIWDEYRIEYLKEADLVIAATSDPILNGKIHEDCRERRIWCNNVSDGQASDFSNMSSVERSGLFFFASSKGGSPGQTGELLKELVEALDEERLIGLETYAKIRRRIREEVDSPKDRSKMLKELSETATAGLNHRFSVALEGEDHDHKGR</sequence>
<dbReference type="SUPFAM" id="SSF51735">
    <property type="entry name" value="NAD(P)-binding Rossmann-fold domains"/>
    <property type="match status" value="1"/>
</dbReference>
<keyword evidence="8" id="KW-1185">Reference proteome</keyword>
<dbReference type="GO" id="GO:0043115">
    <property type="term" value="F:precorrin-2 dehydrogenase activity"/>
    <property type="evidence" value="ECO:0007669"/>
    <property type="project" value="UniProtKB-EC"/>
</dbReference>
<dbReference type="RefSeq" id="WP_207300171.1">
    <property type="nucleotide sequence ID" value="NZ_CP071444.1"/>
</dbReference>
<dbReference type="InterPro" id="IPR036291">
    <property type="entry name" value="NAD(P)-bd_dom_sf"/>
</dbReference>
<dbReference type="Gene3D" id="3.40.50.720">
    <property type="entry name" value="NAD(P)-binding Rossmann-like Domain"/>
    <property type="match status" value="1"/>
</dbReference>
<dbReference type="GO" id="GO:0019354">
    <property type="term" value="P:siroheme biosynthetic process"/>
    <property type="evidence" value="ECO:0007669"/>
    <property type="project" value="InterPro"/>
</dbReference>
<dbReference type="InterPro" id="IPR006367">
    <property type="entry name" value="Sirohaem_synthase_N"/>
</dbReference>
<comment type="pathway">
    <text evidence="1">Porphyrin-containing compound metabolism; siroheme biosynthesis; sirohydrochlorin from precorrin-2: step 1/1.</text>
</comment>
<dbReference type="KEGG" id="alka:J0B03_01730"/>
<evidence type="ECO:0000256" key="6">
    <source>
        <dbReference type="ARBA" id="ARBA00047561"/>
    </source>
</evidence>
<dbReference type="NCBIfam" id="TIGR01470">
    <property type="entry name" value="cysG_Nterm"/>
    <property type="match status" value="1"/>
</dbReference>
<dbReference type="GO" id="GO:0004325">
    <property type="term" value="F:ferrochelatase activity"/>
    <property type="evidence" value="ECO:0007669"/>
    <property type="project" value="InterPro"/>
</dbReference>
<reference evidence="7" key="1">
    <citation type="submission" date="2021-03" db="EMBL/GenBank/DDBJ databases">
        <title>Alkalibacter marinus sp. nov., isolated from tidal flat sediment.</title>
        <authorList>
            <person name="Namirimu T."/>
            <person name="Yang J.-A."/>
            <person name="Yang S.-H."/>
            <person name="Kim Y.-J."/>
            <person name="Kwon K.K."/>
        </authorList>
    </citation>
    <scope>NUCLEOTIDE SEQUENCE</scope>
    <source>
        <strain evidence="7">ES005</strain>
    </source>
</reference>
<accession>A0A975AIS2</accession>